<reference evidence="1 2" key="1">
    <citation type="submission" date="2020-05" db="EMBL/GenBank/DDBJ databases">
        <title>Sulfurimonas marisnigri, sp. nov., and Sulfurimonas baltica, sp. nov., manganese oxide reducing chemolithoautotrophs of the class Epsilonproteobacteria isolated from the pelagic redoxclines of the Black and Baltic Seas and emended description of the genus Sulfurimonas.</title>
        <authorList>
            <person name="Henkel J.V."/>
            <person name="Laudan C."/>
            <person name="Werner J."/>
            <person name="Neu T."/>
            <person name="Plewe S."/>
            <person name="Sproer C."/>
            <person name="Bunk B."/>
            <person name="Schulz-Vogt H.N."/>
        </authorList>
    </citation>
    <scope>NUCLEOTIDE SEQUENCE [LARGE SCALE GENOMIC DNA]</scope>
    <source>
        <strain evidence="1 2">GD2</strain>
    </source>
</reference>
<dbReference type="Proteomes" id="UP000593994">
    <property type="component" value="Chromosome"/>
</dbReference>
<evidence type="ECO:0000313" key="2">
    <source>
        <dbReference type="Proteomes" id="UP000593994"/>
    </source>
</evidence>
<gene>
    <name evidence="1" type="ORF">HUE88_01495</name>
</gene>
<accession>A0A7S7LVQ7</accession>
<keyword evidence="2" id="KW-1185">Reference proteome</keyword>
<proteinExistence type="predicted"/>
<evidence type="ECO:0000313" key="1">
    <source>
        <dbReference type="EMBL" id="QOY52397.1"/>
    </source>
</evidence>
<dbReference type="RefSeq" id="WP_194370407.1">
    <property type="nucleotide sequence ID" value="NZ_CP054492.1"/>
</dbReference>
<dbReference type="EMBL" id="CP054492">
    <property type="protein sequence ID" value="QOY52397.1"/>
    <property type="molecule type" value="Genomic_DNA"/>
</dbReference>
<sequence length="125" mass="14859">MISNEIKKQRLMSEPLSENALKLARGLYNTYITYDDFDMNIKFTTFFKLLNLHPCTDSIRDIRNLLEELNEPLAVKNFEFQGKTHQLKFIQFCNYEIGEETIQVRLSPEYLHAHDKYMLDTFLNS</sequence>
<protein>
    <recommendedName>
        <fullName evidence="3">Initiator Rep protein domain-containing protein</fullName>
    </recommendedName>
</protein>
<organism evidence="1 2">
    <name type="scientific">Candidatus Sulfurimonas baltica</name>
    <dbReference type="NCBI Taxonomy" id="2740404"/>
    <lineage>
        <taxon>Bacteria</taxon>
        <taxon>Pseudomonadati</taxon>
        <taxon>Campylobacterota</taxon>
        <taxon>Epsilonproteobacteria</taxon>
        <taxon>Campylobacterales</taxon>
        <taxon>Sulfurimonadaceae</taxon>
        <taxon>Sulfurimonas</taxon>
    </lineage>
</organism>
<dbReference type="KEGG" id="sbal:HUE88_01495"/>
<dbReference type="AlphaFoldDB" id="A0A7S7LVQ7"/>
<evidence type="ECO:0008006" key="3">
    <source>
        <dbReference type="Google" id="ProtNLM"/>
    </source>
</evidence>
<name>A0A7S7LVQ7_9BACT</name>